<reference evidence="2 3" key="1">
    <citation type="submission" date="2024-08" db="EMBL/GenBank/DDBJ databases">
        <authorList>
            <person name="Lu H."/>
        </authorList>
    </citation>
    <scope>NUCLEOTIDE SEQUENCE [LARGE SCALE GENOMIC DNA]</scope>
    <source>
        <strain evidence="2 3">LYH14W</strain>
    </source>
</reference>
<sequence>MRHLIAIALLAATSAQAADLSLSGQAINHNDKIVIDFQVAAGSTVSLWTDSWQSGLNFDPQLFLASGGAIVNADDDGGSFINAGAGDFDAGLQFTAAAAGSYRLVLNAASNDALGTTLGDGFAYDAEAPIALASWDQPSYDLNANDQKGGFWRLHLSGVEQAAVVPEPDRYAMLAAGLMSIALVVRRRQRKQ</sequence>
<dbReference type="InterPro" id="IPR013424">
    <property type="entry name" value="Ice-binding_C"/>
</dbReference>
<gene>
    <name evidence="2" type="ORF">ACG00Y_10915</name>
</gene>
<dbReference type="EMBL" id="JBIGHV010000004">
    <property type="protein sequence ID" value="MFG6430429.1"/>
    <property type="molecule type" value="Genomic_DNA"/>
</dbReference>
<name>A0ABW7F1C0_9BURK</name>
<keyword evidence="3" id="KW-1185">Reference proteome</keyword>
<feature type="chain" id="PRO_5046598685" evidence="1">
    <location>
        <begin position="18"/>
        <end position="192"/>
    </location>
</feature>
<evidence type="ECO:0000313" key="2">
    <source>
        <dbReference type="EMBL" id="MFG6430429.1"/>
    </source>
</evidence>
<comment type="caution">
    <text evidence="2">The sequence shown here is derived from an EMBL/GenBank/DDBJ whole genome shotgun (WGS) entry which is preliminary data.</text>
</comment>
<feature type="signal peptide" evidence="1">
    <location>
        <begin position="1"/>
        <end position="17"/>
    </location>
</feature>
<protein>
    <submittedName>
        <fullName evidence="2">DVUA0089 family protein</fullName>
    </submittedName>
</protein>
<evidence type="ECO:0000256" key="1">
    <source>
        <dbReference type="SAM" id="SignalP"/>
    </source>
</evidence>
<dbReference type="NCBIfam" id="TIGR02595">
    <property type="entry name" value="PEP_CTERM"/>
    <property type="match status" value="1"/>
</dbReference>
<accession>A0ABW7F1C0</accession>
<keyword evidence="1" id="KW-0732">Signal</keyword>
<dbReference type="NCBIfam" id="NF038127">
    <property type="entry name" value="FDP_fam"/>
    <property type="match status" value="1"/>
</dbReference>
<dbReference type="RefSeq" id="WP_394478694.1">
    <property type="nucleotide sequence ID" value="NZ_JBIGHV010000004.1"/>
</dbReference>
<dbReference type="Proteomes" id="UP001606210">
    <property type="component" value="Unassembled WGS sequence"/>
</dbReference>
<organism evidence="2 3">
    <name type="scientific">Pelomonas parva</name>
    <dbReference type="NCBI Taxonomy" id="3299032"/>
    <lineage>
        <taxon>Bacteria</taxon>
        <taxon>Pseudomonadati</taxon>
        <taxon>Pseudomonadota</taxon>
        <taxon>Betaproteobacteria</taxon>
        <taxon>Burkholderiales</taxon>
        <taxon>Sphaerotilaceae</taxon>
        <taxon>Roseateles</taxon>
    </lineage>
</organism>
<proteinExistence type="predicted"/>
<evidence type="ECO:0000313" key="3">
    <source>
        <dbReference type="Proteomes" id="UP001606210"/>
    </source>
</evidence>